<evidence type="ECO:0000259" key="3">
    <source>
        <dbReference type="Pfam" id="PF04679"/>
    </source>
</evidence>
<feature type="region of interest" description="Disordered" evidence="2">
    <location>
        <begin position="36"/>
        <end position="59"/>
    </location>
</feature>
<evidence type="ECO:0000313" key="5">
    <source>
        <dbReference type="Proteomes" id="UP000471166"/>
    </source>
</evidence>
<dbReference type="Proteomes" id="UP000471166">
    <property type="component" value="Unassembled WGS sequence"/>
</dbReference>
<protein>
    <recommendedName>
        <fullName evidence="1">DNA ligase (ATP)</fullName>
        <ecNumber evidence="1">6.5.1.1</ecNumber>
    </recommendedName>
</protein>
<reference evidence="4 5" key="1">
    <citation type="submission" date="2020-01" db="EMBL/GenBank/DDBJ databases">
        <title>Genetics and antimicrobial susceptibilities of Nocardia species isolated from the soil; a comparison with species isolated from humans.</title>
        <authorList>
            <person name="Carrasco G."/>
            <person name="Monzon S."/>
            <person name="Sansegundo M."/>
            <person name="Garcia E."/>
            <person name="Garrido N."/>
            <person name="Medina M.J."/>
            <person name="Villalon P."/>
            <person name="Ramirez-Arocha A.C."/>
            <person name="Jimenez P."/>
            <person name="Cuesta I."/>
            <person name="Valdezate S."/>
        </authorList>
    </citation>
    <scope>NUCLEOTIDE SEQUENCE [LARGE SCALE GENOMIC DNA]</scope>
    <source>
        <strain evidence="4 5">CNM20110626</strain>
    </source>
</reference>
<feature type="non-terminal residue" evidence="4">
    <location>
        <position position="1"/>
    </location>
</feature>
<dbReference type="Gene3D" id="2.40.50.140">
    <property type="entry name" value="Nucleic acid-binding proteins"/>
    <property type="match status" value="1"/>
</dbReference>
<proteinExistence type="predicted"/>
<name>A0A6P1CZ54_9NOCA</name>
<comment type="caution">
    <text evidence="4">The sequence shown here is derived from an EMBL/GenBank/DDBJ whole genome shotgun (WGS) entry which is preliminary data.</text>
</comment>
<accession>A0A6P1CZ54</accession>
<dbReference type="EMBL" id="JAAGVB010000119">
    <property type="protein sequence ID" value="NEW36834.1"/>
    <property type="molecule type" value="Genomic_DNA"/>
</dbReference>
<dbReference type="GO" id="GO:0003910">
    <property type="term" value="F:DNA ligase (ATP) activity"/>
    <property type="evidence" value="ECO:0007669"/>
    <property type="project" value="UniProtKB-EC"/>
</dbReference>
<organism evidence="4 5">
    <name type="scientific">Nocardia cyriacigeorgica</name>
    <dbReference type="NCBI Taxonomy" id="135487"/>
    <lineage>
        <taxon>Bacteria</taxon>
        <taxon>Bacillati</taxon>
        <taxon>Actinomycetota</taxon>
        <taxon>Actinomycetes</taxon>
        <taxon>Mycobacteriales</taxon>
        <taxon>Nocardiaceae</taxon>
        <taxon>Nocardia</taxon>
    </lineage>
</organism>
<dbReference type="Pfam" id="PF04679">
    <property type="entry name" value="DNA_ligase_A_C"/>
    <property type="match status" value="1"/>
</dbReference>
<keyword evidence="4" id="KW-0436">Ligase</keyword>
<dbReference type="InterPro" id="IPR012340">
    <property type="entry name" value="NA-bd_OB-fold"/>
</dbReference>
<dbReference type="InterPro" id="IPR012309">
    <property type="entry name" value="DNA_ligase_ATP-dep_C"/>
</dbReference>
<evidence type="ECO:0000256" key="2">
    <source>
        <dbReference type="SAM" id="MobiDB-lite"/>
    </source>
</evidence>
<gene>
    <name evidence="4" type="ORF">GV791_30395</name>
</gene>
<dbReference type="GO" id="GO:0006310">
    <property type="term" value="P:DNA recombination"/>
    <property type="evidence" value="ECO:0007669"/>
    <property type="project" value="InterPro"/>
</dbReference>
<dbReference type="GO" id="GO:0006281">
    <property type="term" value="P:DNA repair"/>
    <property type="evidence" value="ECO:0007669"/>
    <property type="project" value="InterPro"/>
</dbReference>
<dbReference type="AlphaFoldDB" id="A0A6P1CZ54"/>
<evidence type="ECO:0000313" key="4">
    <source>
        <dbReference type="EMBL" id="NEW36834.1"/>
    </source>
</evidence>
<dbReference type="EC" id="6.5.1.1" evidence="1"/>
<evidence type="ECO:0000256" key="1">
    <source>
        <dbReference type="ARBA" id="ARBA00012727"/>
    </source>
</evidence>
<feature type="domain" description="DNA ligase ATP-dependent C-terminal" evidence="3">
    <location>
        <begin position="5"/>
        <end position="47"/>
    </location>
</feature>
<dbReference type="SUPFAM" id="SSF50249">
    <property type="entry name" value="Nucleic acid-binding proteins"/>
    <property type="match status" value="1"/>
</dbReference>
<sequence>PFPQPPPRSAVGTAHWVDPVLVGDIEYREYTGEGLRHPSWRGLRNDKTPDQVELPETVS</sequence>